<dbReference type="Gene3D" id="1.20.5.1930">
    <property type="match status" value="1"/>
</dbReference>
<dbReference type="InterPro" id="IPR003594">
    <property type="entry name" value="HATPase_dom"/>
</dbReference>
<dbReference type="Pfam" id="PF07730">
    <property type="entry name" value="HisKA_3"/>
    <property type="match status" value="1"/>
</dbReference>
<dbReference type="CDD" id="cd16917">
    <property type="entry name" value="HATPase_UhpB-NarQ-NarX-like"/>
    <property type="match status" value="1"/>
</dbReference>
<keyword evidence="9" id="KW-1133">Transmembrane helix</keyword>
<keyword evidence="9" id="KW-0812">Transmembrane</keyword>
<keyword evidence="5" id="KW-0547">Nucleotide-binding</keyword>
<comment type="catalytic activity">
    <reaction evidence="1">
        <text>ATP + protein L-histidine = ADP + protein N-phospho-L-histidine.</text>
        <dbReference type="EC" id="2.7.13.3"/>
    </reaction>
</comment>
<evidence type="ECO:0000256" key="3">
    <source>
        <dbReference type="ARBA" id="ARBA00022553"/>
    </source>
</evidence>
<name>A0A3G9J0Y2_9ACTN</name>
<evidence type="ECO:0000259" key="10">
    <source>
        <dbReference type="SMART" id="SM00387"/>
    </source>
</evidence>
<dbReference type="GO" id="GO:0046983">
    <property type="term" value="F:protein dimerization activity"/>
    <property type="evidence" value="ECO:0007669"/>
    <property type="project" value="InterPro"/>
</dbReference>
<evidence type="ECO:0000313" key="11">
    <source>
        <dbReference type="EMBL" id="BBH18293.1"/>
    </source>
</evidence>
<evidence type="ECO:0000256" key="1">
    <source>
        <dbReference type="ARBA" id="ARBA00000085"/>
    </source>
</evidence>
<dbReference type="PANTHER" id="PTHR24421:SF10">
    <property type="entry name" value="NITRATE_NITRITE SENSOR PROTEIN NARQ"/>
    <property type="match status" value="1"/>
</dbReference>
<dbReference type="PANTHER" id="PTHR24421">
    <property type="entry name" value="NITRATE/NITRITE SENSOR PROTEIN NARX-RELATED"/>
    <property type="match status" value="1"/>
</dbReference>
<sequence length="515" mass="53237">MEASLSLTGVGPLSLTQRRVAAGARILCLIALAVPLILATTSRQQIAAYVALILLWGLTTPIEALAGPAMRAALSYDSFAVGIIAAICIGHADNALIMLVVPPLVRGLYHRIPGAAVALALELIGCGLTLILIRQHLDRPDVVHLVSWGVASVGAGLIGSMLSRPLSVQADPMAPYRAVSALLDEVTTISTNYGAGLDVATAGATVVASVTSSLNAVEVAVYAPAGGAMRLVAGAPGGQTDWLDLARSATDGAVARGSLVAFPLVKARPAAGVVVARVVADAPDKVITRRLLEELAPYAMQLEAAVAFSNLATVATSAERERLSREMHDGLAQDIAGLGYLVDAVAAGTTDPKQQARVAMLRSRVTEIVSEVRSTLTSLRTSIIEGDSLGTALGAVSRRLADTTDAAINVLLDEGSERLLPAVENEIFRIGQEALGNAVKHAHATVIEVECIVHAPDAMVSVTDNGRGLGSGRDGSYGLTIMHERAKLIGATLTVEEQPGGGVCVRVQVGRAYLP</sequence>
<evidence type="ECO:0000313" key="12">
    <source>
        <dbReference type="Proteomes" id="UP000271573"/>
    </source>
</evidence>
<proteinExistence type="predicted"/>
<dbReference type="EMBL" id="AP019307">
    <property type="protein sequence ID" value="BBH18293.1"/>
    <property type="molecule type" value="Genomic_DNA"/>
</dbReference>
<dbReference type="SUPFAM" id="SSF55874">
    <property type="entry name" value="ATPase domain of HSP90 chaperone/DNA topoisomerase II/histidine kinase"/>
    <property type="match status" value="1"/>
</dbReference>
<dbReference type="InterPro" id="IPR036890">
    <property type="entry name" value="HATPase_C_sf"/>
</dbReference>
<feature type="transmembrane region" description="Helical" evidence="9">
    <location>
        <begin position="79"/>
        <end position="100"/>
    </location>
</feature>
<dbReference type="GO" id="GO:0016020">
    <property type="term" value="C:membrane"/>
    <property type="evidence" value="ECO:0007669"/>
    <property type="project" value="InterPro"/>
</dbReference>
<evidence type="ECO:0000256" key="7">
    <source>
        <dbReference type="ARBA" id="ARBA00022840"/>
    </source>
</evidence>
<keyword evidence="12" id="KW-1185">Reference proteome</keyword>
<dbReference type="SMART" id="SM00387">
    <property type="entry name" value="HATPase_c"/>
    <property type="match status" value="1"/>
</dbReference>
<protein>
    <recommendedName>
        <fullName evidence="2">histidine kinase</fullName>
        <ecNumber evidence="2">2.7.13.3</ecNumber>
    </recommendedName>
</protein>
<feature type="domain" description="Histidine kinase/HSP90-like ATPase" evidence="10">
    <location>
        <begin position="422"/>
        <end position="513"/>
    </location>
</feature>
<evidence type="ECO:0000256" key="4">
    <source>
        <dbReference type="ARBA" id="ARBA00022679"/>
    </source>
</evidence>
<keyword evidence="4" id="KW-0808">Transferase</keyword>
<keyword evidence="6" id="KW-0418">Kinase</keyword>
<dbReference type="GO" id="GO:0005524">
    <property type="term" value="F:ATP binding"/>
    <property type="evidence" value="ECO:0007669"/>
    <property type="project" value="UniProtKB-KW"/>
</dbReference>
<evidence type="ECO:0000256" key="5">
    <source>
        <dbReference type="ARBA" id="ARBA00022741"/>
    </source>
</evidence>
<evidence type="ECO:0000256" key="6">
    <source>
        <dbReference type="ARBA" id="ARBA00022777"/>
    </source>
</evidence>
<dbReference type="InterPro" id="IPR011712">
    <property type="entry name" value="Sig_transdc_His_kin_sub3_dim/P"/>
</dbReference>
<reference evidence="11 12" key="1">
    <citation type="submission" date="2018-11" db="EMBL/GenBank/DDBJ databases">
        <title>Complete genome sequence of Nocardioides baekrokdamisoli strain KCTC 39748.</title>
        <authorList>
            <person name="Kang S.W."/>
            <person name="Lee K.C."/>
            <person name="Kim K.K."/>
            <person name="Kim J.S."/>
            <person name="Kim D.S."/>
            <person name="Ko S.H."/>
            <person name="Yang S.H."/>
            <person name="Shin Y.K."/>
            <person name="Lee J.S."/>
        </authorList>
    </citation>
    <scope>NUCLEOTIDE SEQUENCE [LARGE SCALE GENOMIC DNA]</scope>
    <source>
        <strain evidence="11 12">KCTC 39748</strain>
    </source>
</reference>
<dbReference type="Gene3D" id="3.30.565.10">
    <property type="entry name" value="Histidine kinase-like ATPase, C-terminal domain"/>
    <property type="match status" value="1"/>
</dbReference>
<feature type="transmembrane region" description="Helical" evidence="9">
    <location>
        <begin position="112"/>
        <end position="133"/>
    </location>
</feature>
<dbReference type="RefSeq" id="WP_125569616.1">
    <property type="nucleotide sequence ID" value="NZ_AP019307.1"/>
</dbReference>
<feature type="transmembrane region" description="Helical" evidence="9">
    <location>
        <begin position="46"/>
        <end position="67"/>
    </location>
</feature>
<dbReference type="KEGG" id="nbe:Back2_25800"/>
<dbReference type="EC" id="2.7.13.3" evidence="2"/>
<dbReference type="AlphaFoldDB" id="A0A3G9J0Y2"/>
<evidence type="ECO:0000256" key="8">
    <source>
        <dbReference type="ARBA" id="ARBA00023012"/>
    </source>
</evidence>
<feature type="transmembrane region" description="Helical" evidence="9">
    <location>
        <begin position="20"/>
        <end position="39"/>
    </location>
</feature>
<dbReference type="InterPro" id="IPR050482">
    <property type="entry name" value="Sensor_HK_TwoCompSys"/>
</dbReference>
<keyword evidence="3" id="KW-0597">Phosphoprotein</keyword>
<feature type="transmembrane region" description="Helical" evidence="9">
    <location>
        <begin position="145"/>
        <end position="163"/>
    </location>
</feature>
<keyword evidence="9" id="KW-0472">Membrane</keyword>
<dbReference type="Pfam" id="PF02518">
    <property type="entry name" value="HATPase_c"/>
    <property type="match status" value="1"/>
</dbReference>
<accession>A0A3G9J0Y2</accession>
<evidence type="ECO:0000256" key="2">
    <source>
        <dbReference type="ARBA" id="ARBA00012438"/>
    </source>
</evidence>
<dbReference type="GO" id="GO:0000155">
    <property type="term" value="F:phosphorelay sensor kinase activity"/>
    <property type="evidence" value="ECO:0007669"/>
    <property type="project" value="InterPro"/>
</dbReference>
<keyword evidence="7" id="KW-0067">ATP-binding</keyword>
<dbReference type="OrthoDB" id="144293at2"/>
<organism evidence="11 12">
    <name type="scientific">Nocardioides baekrokdamisoli</name>
    <dbReference type="NCBI Taxonomy" id="1804624"/>
    <lineage>
        <taxon>Bacteria</taxon>
        <taxon>Bacillati</taxon>
        <taxon>Actinomycetota</taxon>
        <taxon>Actinomycetes</taxon>
        <taxon>Propionibacteriales</taxon>
        <taxon>Nocardioidaceae</taxon>
        <taxon>Nocardioides</taxon>
    </lineage>
</organism>
<gene>
    <name evidence="11" type="ORF">Back2_25800</name>
</gene>
<dbReference type="Proteomes" id="UP000271573">
    <property type="component" value="Chromosome"/>
</dbReference>
<evidence type="ECO:0000256" key="9">
    <source>
        <dbReference type="SAM" id="Phobius"/>
    </source>
</evidence>
<keyword evidence="8" id="KW-0902">Two-component regulatory system</keyword>